<dbReference type="SMART" id="SM00320">
    <property type="entry name" value="WD40"/>
    <property type="match status" value="8"/>
</dbReference>
<feature type="repeat" description="WD" evidence="7">
    <location>
        <begin position="322"/>
        <end position="363"/>
    </location>
</feature>
<dbReference type="Pfam" id="PF00400">
    <property type="entry name" value="WD40"/>
    <property type="match status" value="3"/>
</dbReference>
<dbReference type="PANTHER" id="PTHR22847:SF637">
    <property type="entry name" value="WD REPEAT DOMAIN 5B"/>
    <property type="match status" value="1"/>
</dbReference>
<keyword evidence="2" id="KW-0677">Repeat</keyword>
<name>A0AAE8SJC4_9HYPO</name>
<evidence type="ECO:0000313" key="9">
    <source>
        <dbReference type="Proteomes" id="UP001187734"/>
    </source>
</evidence>
<evidence type="ECO:0000256" key="4">
    <source>
        <dbReference type="ARBA" id="ARBA00038415"/>
    </source>
</evidence>
<evidence type="ECO:0000256" key="2">
    <source>
        <dbReference type="ARBA" id="ARBA00022737"/>
    </source>
</evidence>
<keyword evidence="9" id="KW-1185">Reference proteome</keyword>
<protein>
    <recommendedName>
        <fullName evidence="5">Mitochondrial division protein 1</fullName>
    </recommendedName>
</protein>
<dbReference type="Proteomes" id="UP001187734">
    <property type="component" value="Unassembled WGS sequence"/>
</dbReference>
<evidence type="ECO:0000256" key="5">
    <source>
        <dbReference type="ARBA" id="ARBA00039789"/>
    </source>
</evidence>
<dbReference type="Gene3D" id="2.130.10.10">
    <property type="entry name" value="YVTN repeat-like/Quinoprotein amine dehydrogenase"/>
    <property type="match status" value="3"/>
</dbReference>
<gene>
    <name evidence="8" type="ORF">FTOL_07795</name>
</gene>
<evidence type="ECO:0000256" key="6">
    <source>
        <dbReference type="ARBA" id="ARBA00043913"/>
    </source>
</evidence>
<sequence length="522" mass="57854">MVQMWNITTRTHTHTITSGDGYIKAFSFTPDSQSLVSVTDANMIQCWGVDTGTHQQTILSSPTVLLTCLSSDGQLVASDFSGGGVRLWNLPTGTTRHILTTHIENIQYMEISPMHRFLILSSRDYRLNFWNTETGAQEYPLDRTLFRGSVFSSNLQLLAAKGLDGLVEVWNLTTGTLQNKLIEPTSDICNISLSPDSQVLAYNSENGTIKFLDATIHSLQPISEQHSSYVNILVCSSDVKVVASASSDGTIRLWDAATRLCQRTLAAPDVIRITFLHDSKLLGIFAVSPDTKLLAVAMDESLELSPKVDTWNLTTCRFTQTLQGYGGPATEIAFSPKNQFLAVASQDGTVGLWSMSSFACIRTLSGHVDRVTTIRFSPDEQILATGSLDKTIRVWETATGMLIQIVQYDAGFIRGISFSHHELVVSVSNGDLDSFCDVLTRDVWNETVWNKGVILKDYTYPITATQETAMLEATLSRIVSLNVNRTWITRGCEKITWLPRDCRPMNMGSWTRTGSTIFIRCE</sequence>
<dbReference type="CDD" id="cd00200">
    <property type="entry name" value="WD40"/>
    <property type="match status" value="1"/>
</dbReference>
<dbReference type="InterPro" id="IPR019775">
    <property type="entry name" value="WD40_repeat_CS"/>
</dbReference>
<dbReference type="AlphaFoldDB" id="A0AAE8SJC4"/>
<dbReference type="SUPFAM" id="SSF50998">
    <property type="entry name" value="Quinoprotein alcohol dehydrogenase-like"/>
    <property type="match status" value="1"/>
</dbReference>
<comment type="caution">
    <text evidence="8">The sequence shown here is derived from an EMBL/GenBank/DDBJ whole genome shotgun (WGS) entry which is preliminary data.</text>
</comment>
<dbReference type="PROSITE" id="PS00678">
    <property type="entry name" value="WD_REPEATS_1"/>
    <property type="match status" value="2"/>
</dbReference>
<keyword evidence="3" id="KW-0175">Coiled coil</keyword>
<dbReference type="InterPro" id="IPR001680">
    <property type="entry name" value="WD40_rpt"/>
</dbReference>
<dbReference type="InterPro" id="IPR020472">
    <property type="entry name" value="WD40_PAC1"/>
</dbReference>
<keyword evidence="1 7" id="KW-0853">WD repeat</keyword>
<evidence type="ECO:0000313" key="8">
    <source>
        <dbReference type="EMBL" id="SPJ79404.1"/>
    </source>
</evidence>
<evidence type="ECO:0000256" key="7">
    <source>
        <dbReference type="PROSITE-ProRule" id="PRU00221"/>
    </source>
</evidence>
<dbReference type="InterPro" id="IPR015943">
    <property type="entry name" value="WD40/YVTN_repeat-like_dom_sf"/>
</dbReference>
<feature type="repeat" description="WD" evidence="7">
    <location>
        <begin position="223"/>
        <end position="264"/>
    </location>
</feature>
<dbReference type="GO" id="GO:1990234">
    <property type="term" value="C:transferase complex"/>
    <property type="evidence" value="ECO:0007669"/>
    <property type="project" value="UniProtKB-ARBA"/>
</dbReference>
<feature type="repeat" description="WD" evidence="7">
    <location>
        <begin position="364"/>
        <end position="405"/>
    </location>
</feature>
<reference evidence="8" key="1">
    <citation type="submission" date="2018-03" db="EMBL/GenBank/DDBJ databases">
        <authorList>
            <person name="Guldener U."/>
        </authorList>
    </citation>
    <scope>NUCLEOTIDE SEQUENCE</scope>
</reference>
<evidence type="ECO:0000256" key="1">
    <source>
        <dbReference type="ARBA" id="ARBA00022574"/>
    </source>
</evidence>
<feature type="repeat" description="WD" evidence="7">
    <location>
        <begin position="99"/>
        <end position="140"/>
    </location>
</feature>
<comment type="similarity">
    <text evidence="4">Belongs to the WD repeat MDV1/CAF4 family.</text>
</comment>
<organism evidence="8 9">
    <name type="scientific">Fusarium torulosum</name>
    <dbReference type="NCBI Taxonomy" id="33205"/>
    <lineage>
        <taxon>Eukaryota</taxon>
        <taxon>Fungi</taxon>
        <taxon>Dikarya</taxon>
        <taxon>Ascomycota</taxon>
        <taxon>Pezizomycotina</taxon>
        <taxon>Sordariomycetes</taxon>
        <taxon>Hypocreomycetidae</taxon>
        <taxon>Hypocreales</taxon>
        <taxon>Nectriaceae</taxon>
        <taxon>Fusarium</taxon>
    </lineage>
</organism>
<dbReference type="PROSITE" id="PS50082">
    <property type="entry name" value="WD_REPEATS_2"/>
    <property type="match status" value="4"/>
</dbReference>
<dbReference type="PROSITE" id="PS50294">
    <property type="entry name" value="WD_REPEATS_REGION"/>
    <property type="match status" value="3"/>
</dbReference>
<comment type="function">
    <text evidence="6">Involved in mitochondrial fission. Acts as an adapter protein required to form mitochondrial fission complexes. Formation of these complexes is required to promote constriction and fission of the mitochondrial compartment at a late step in mitochondrial division.</text>
</comment>
<evidence type="ECO:0000256" key="3">
    <source>
        <dbReference type="ARBA" id="ARBA00023054"/>
    </source>
</evidence>
<accession>A0AAE8SJC4</accession>
<dbReference type="InterPro" id="IPR011047">
    <property type="entry name" value="Quinoprotein_ADH-like_sf"/>
</dbReference>
<dbReference type="PRINTS" id="PR00320">
    <property type="entry name" value="GPROTEINBRPT"/>
</dbReference>
<dbReference type="EMBL" id="ONZP01000268">
    <property type="protein sequence ID" value="SPJ79404.1"/>
    <property type="molecule type" value="Genomic_DNA"/>
</dbReference>
<dbReference type="PANTHER" id="PTHR22847">
    <property type="entry name" value="WD40 REPEAT PROTEIN"/>
    <property type="match status" value="1"/>
</dbReference>
<proteinExistence type="inferred from homology"/>